<keyword evidence="3 9" id="KW-0479">Metal-binding</keyword>
<name>A0A0F5YL93_9CYAN</name>
<evidence type="ECO:0000256" key="7">
    <source>
        <dbReference type="ARBA" id="ARBA00023049"/>
    </source>
</evidence>
<dbReference type="CDD" id="cd14840">
    <property type="entry name" value="D-Ala-D-Ala_dipeptidase_Aad"/>
    <property type="match status" value="1"/>
</dbReference>
<evidence type="ECO:0000256" key="2">
    <source>
        <dbReference type="ARBA" id="ARBA00022670"/>
    </source>
</evidence>
<dbReference type="RefSeq" id="WP_046277629.1">
    <property type="nucleotide sequence ID" value="NZ_LATL02000235.1"/>
</dbReference>
<dbReference type="SUPFAM" id="SSF55166">
    <property type="entry name" value="Hedgehog/DD-peptidase"/>
    <property type="match status" value="1"/>
</dbReference>
<dbReference type="EC" id="3.4.13.22" evidence="9"/>
<reference evidence="11 12" key="1">
    <citation type="submission" date="2015-06" db="EMBL/GenBank/DDBJ databases">
        <title>Draft genome assembly of filamentous brackish cyanobacterium Limnoraphis robusta strain CS-951.</title>
        <authorList>
            <person name="Willis A."/>
            <person name="Parks M."/>
            <person name="Burford M.A."/>
        </authorList>
    </citation>
    <scope>NUCLEOTIDE SEQUENCE [LARGE SCALE GENOMIC DNA]</scope>
    <source>
        <strain evidence="11 12">CS-951</strain>
    </source>
</reference>
<evidence type="ECO:0000256" key="8">
    <source>
        <dbReference type="ARBA" id="ARBA00023316"/>
    </source>
</evidence>
<keyword evidence="6 9" id="KW-0224">Dipeptidase</keyword>
<keyword evidence="10" id="KW-0732">Signal</keyword>
<dbReference type="OrthoDB" id="9801430at2"/>
<evidence type="ECO:0000256" key="5">
    <source>
        <dbReference type="ARBA" id="ARBA00022833"/>
    </source>
</evidence>
<feature type="binding site" evidence="9">
    <location>
        <position position="221"/>
    </location>
    <ligand>
        <name>Zn(2+)</name>
        <dbReference type="ChEBI" id="CHEBI:29105"/>
        <note>catalytic</note>
    </ligand>
</feature>
<dbReference type="AlphaFoldDB" id="A0A0F5YL93"/>
<keyword evidence="7 9" id="KW-0482">Metalloprotease</keyword>
<evidence type="ECO:0000256" key="6">
    <source>
        <dbReference type="ARBA" id="ARBA00022997"/>
    </source>
</evidence>
<dbReference type="PANTHER" id="PTHR43126:SF1">
    <property type="entry name" value="D-ALANYL-D-ALANINE DIPEPTIDASE"/>
    <property type="match status" value="1"/>
</dbReference>
<feature type="chain" id="PRO_5002497785" description="D-alanyl-D-alanine dipeptidase" evidence="10">
    <location>
        <begin position="23"/>
        <end position="241"/>
    </location>
</feature>
<feature type="signal peptide" evidence="10">
    <location>
        <begin position="1"/>
        <end position="22"/>
    </location>
</feature>
<proteinExistence type="inferred from homology"/>
<feature type="site" description="Transition state stabilizer" evidence="9">
    <location>
        <position position="126"/>
    </location>
</feature>
<feature type="binding site" evidence="9">
    <location>
        <position position="153"/>
    </location>
    <ligand>
        <name>Zn(2+)</name>
        <dbReference type="ChEBI" id="CHEBI:29105"/>
        <note>catalytic</note>
    </ligand>
</feature>
<keyword evidence="8" id="KW-0961">Cell wall biogenesis/degradation</keyword>
<dbReference type="InterPro" id="IPR009045">
    <property type="entry name" value="Zn_M74/Hedgehog-like"/>
</dbReference>
<keyword evidence="2 9" id="KW-0645">Protease</keyword>
<dbReference type="GO" id="GO:0006508">
    <property type="term" value="P:proteolysis"/>
    <property type="evidence" value="ECO:0007669"/>
    <property type="project" value="UniProtKB-KW"/>
</dbReference>
<dbReference type="Proteomes" id="UP000033607">
    <property type="component" value="Unassembled WGS sequence"/>
</dbReference>
<dbReference type="GO" id="GO:0008270">
    <property type="term" value="F:zinc ion binding"/>
    <property type="evidence" value="ECO:0007669"/>
    <property type="project" value="UniProtKB-UniRule"/>
</dbReference>
<dbReference type="Pfam" id="PF01427">
    <property type="entry name" value="Peptidase_M15"/>
    <property type="match status" value="1"/>
</dbReference>
<dbReference type="InterPro" id="IPR000755">
    <property type="entry name" value="A_A_dipeptidase"/>
</dbReference>
<evidence type="ECO:0000256" key="9">
    <source>
        <dbReference type="HAMAP-Rule" id="MF_01924"/>
    </source>
</evidence>
<dbReference type="EMBL" id="LATL02000235">
    <property type="protein sequence ID" value="KKD38955.1"/>
    <property type="molecule type" value="Genomic_DNA"/>
</dbReference>
<protein>
    <recommendedName>
        <fullName evidence="9">D-alanyl-D-alanine dipeptidase</fullName>
        <shortName evidence="9">D-Ala-D-Ala dipeptidase</shortName>
        <ecNumber evidence="9">3.4.13.22</ecNumber>
    </recommendedName>
</protein>
<gene>
    <name evidence="11" type="ORF">WN50_06135</name>
</gene>
<keyword evidence="4 9" id="KW-0378">Hydrolase</keyword>
<dbReference type="HAMAP" id="MF_01924">
    <property type="entry name" value="A_A_dipeptidase"/>
    <property type="match status" value="1"/>
</dbReference>
<comment type="function">
    <text evidence="9">Catalyzes hydrolysis of the D-alanyl-D-alanine dipeptide.</text>
</comment>
<evidence type="ECO:0000256" key="4">
    <source>
        <dbReference type="ARBA" id="ARBA00022801"/>
    </source>
</evidence>
<feature type="active site" description="Proton donor/acceptor" evidence="9">
    <location>
        <position position="218"/>
    </location>
</feature>
<feature type="binding site" evidence="9">
    <location>
        <position position="160"/>
    </location>
    <ligand>
        <name>Zn(2+)</name>
        <dbReference type="ChEBI" id="CHEBI:29105"/>
        <note>catalytic</note>
    </ligand>
</feature>
<evidence type="ECO:0000256" key="3">
    <source>
        <dbReference type="ARBA" id="ARBA00022723"/>
    </source>
</evidence>
<dbReference type="Gene3D" id="3.30.1380.10">
    <property type="match status" value="1"/>
</dbReference>
<evidence type="ECO:0000313" key="12">
    <source>
        <dbReference type="Proteomes" id="UP000033607"/>
    </source>
</evidence>
<organism evidence="11 12">
    <name type="scientific">Limnoraphis robusta CS-951</name>
    <dbReference type="NCBI Taxonomy" id="1637645"/>
    <lineage>
        <taxon>Bacteria</taxon>
        <taxon>Bacillati</taxon>
        <taxon>Cyanobacteriota</taxon>
        <taxon>Cyanophyceae</taxon>
        <taxon>Oscillatoriophycideae</taxon>
        <taxon>Oscillatoriales</taxon>
        <taxon>Sirenicapillariaceae</taxon>
        <taxon>Limnoraphis</taxon>
    </lineage>
</organism>
<accession>A0A0F5YL93</accession>
<dbReference type="PANTHER" id="PTHR43126">
    <property type="entry name" value="D-ALANYL-D-ALANINE DIPEPTIDASE"/>
    <property type="match status" value="1"/>
</dbReference>
<comment type="cofactor">
    <cofactor evidence="9">
        <name>Zn(2+)</name>
        <dbReference type="ChEBI" id="CHEBI:29105"/>
    </cofactor>
    <text evidence="9">Binds 1 zinc ion per subunit.</text>
</comment>
<dbReference type="GO" id="GO:0071555">
    <property type="term" value="P:cell wall organization"/>
    <property type="evidence" value="ECO:0007669"/>
    <property type="project" value="UniProtKB-KW"/>
</dbReference>
<dbReference type="PROSITE" id="PS51257">
    <property type="entry name" value="PROKAR_LIPOPROTEIN"/>
    <property type="match status" value="1"/>
</dbReference>
<comment type="catalytic activity">
    <reaction evidence="1 9">
        <text>D-alanyl-D-alanine + H2O = 2 D-alanine</text>
        <dbReference type="Rhea" id="RHEA:20661"/>
        <dbReference type="ChEBI" id="CHEBI:15377"/>
        <dbReference type="ChEBI" id="CHEBI:57416"/>
        <dbReference type="ChEBI" id="CHEBI:57822"/>
        <dbReference type="EC" id="3.4.13.22"/>
    </reaction>
</comment>
<dbReference type="GO" id="GO:0008237">
    <property type="term" value="F:metallopeptidase activity"/>
    <property type="evidence" value="ECO:0007669"/>
    <property type="project" value="UniProtKB-KW"/>
</dbReference>
<comment type="caution">
    <text evidence="11">The sequence shown here is derived from an EMBL/GenBank/DDBJ whole genome shotgun (WGS) entry which is preliminary data.</text>
</comment>
<comment type="similarity">
    <text evidence="9">Belongs to the peptidase M15D family.</text>
</comment>
<evidence type="ECO:0000313" key="11">
    <source>
        <dbReference type="EMBL" id="KKD38955.1"/>
    </source>
</evidence>
<dbReference type="GO" id="GO:0160237">
    <property type="term" value="F:D-Ala-D-Ala dipeptidase activity"/>
    <property type="evidence" value="ECO:0007669"/>
    <property type="project" value="UniProtKB-EC"/>
</dbReference>
<sequence>MTRKLILFITVLLSIVGCHLTAIPSAELQGNSNQAIAVEMAQNPPESPPIQVYSPVQEREKLVDIRDINPNIKLDIRYATTQNFLKRKLYSVPRCLLRADVAQSLSKVQQDLEGMGLGLKVFDCYRPWSVTKQMWEILPDNRYVANPQRGSRHNRGAAVDLTLVDLRNGKELEMPTDFDDFTDQAARDYPHNSPQVRRNSDLLEYKMKQYGFSSLITEWWHFDAVGWNQYSLLDVQLDRVP</sequence>
<keyword evidence="5 9" id="KW-0862">Zinc</keyword>
<evidence type="ECO:0000256" key="1">
    <source>
        <dbReference type="ARBA" id="ARBA00001362"/>
    </source>
</evidence>
<evidence type="ECO:0000256" key="10">
    <source>
        <dbReference type="SAM" id="SignalP"/>
    </source>
</evidence>